<keyword evidence="1" id="KW-0472">Membrane</keyword>
<dbReference type="GO" id="GO:0003676">
    <property type="term" value="F:nucleic acid binding"/>
    <property type="evidence" value="ECO:0007669"/>
    <property type="project" value="InterPro"/>
</dbReference>
<accession>A0A7W1YFP9</accession>
<evidence type="ECO:0000313" key="3">
    <source>
        <dbReference type="Proteomes" id="UP000548787"/>
    </source>
</evidence>
<keyword evidence="1" id="KW-1133">Transmembrane helix</keyword>
<reference evidence="2 3" key="2">
    <citation type="submission" date="2020-08" db="EMBL/GenBank/DDBJ databases">
        <title>Listeria ohnekaius sp. nov. and Listeria portnoyii sp. nov. isolated from non-agricultural and natural environments.</title>
        <authorList>
            <person name="Weller D."/>
            <person name="Belias A.M."/>
            <person name="Liao J."/>
            <person name="Guo S."/>
            <person name="Orsi R.H."/>
            <person name="Wiedmann M."/>
        </authorList>
    </citation>
    <scope>NUCLEOTIDE SEQUENCE [LARGE SCALE GENOMIC DNA]</scope>
    <source>
        <strain evidence="2 3">FSL W9-0585</strain>
    </source>
</reference>
<evidence type="ECO:0000313" key="2">
    <source>
        <dbReference type="EMBL" id="MBA3925935.1"/>
    </source>
</evidence>
<dbReference type="Pfam" id="PF06961">
    <property type="entry name" value="DUF1294"/>
    <property type="match status" value="1"/>
</dbReference>
<dbReference type="InterPro" id="IPR010718">
    <property type="entry name" value="DUF1294"/>
</dbReference>
<gene>
    <name evidence="2" type="ORF">HPK16_06240</name>
</gene>
<keyword evidence="1" id="KW-0812">Transmembrane</keyword>
<dbReference type="PIRSF" id="PIRSF002599">
    <property type="entry name" value="Cold_shock_A"/>
    <property type="match status" value="1"/>
</dbReference>
<reference evidence="2 3" key="1">
    <citation type="submission" date="2020-05" db="EMBL/GenBank/DDBJ databases">
        <authorList>
            <person name="Carlin C.R."/>
        </authorList>
    </citation>
    <scope>NUCLEOTIDE SEQUENCE [LARGE SCALE GENOMIC DNA]</scope>
    <source>
        <strain evidence="2 3">FSL W9-0585</strain>
    </source>
</reference>
<proteinExistence type="predicted"/>
<feature type="transmembrane region" description="Helical" evidence="1">
    <location>
        <begin position="68"/>
        <end position="90"/>
    </location>
</feature>
<feature type="transmembrane region" description="Helical" evidence="1">
    <location>
        <begin position="35"/>
        <end position="56"/>
    </location>
</feature>
<name>A0A7W1YFP9_9LIST</name>
<feature type="transmembrane region" description="Helical" evidence="1">
    <location>
        <begin position="6"/>
        <end position="23"/>
    </location>
</feature>
<dbReference type="Proteomes" id="UP000548787">
    <property type="component" value="Unassembled WGS sequence"/>
</dbReference>
<dbReference type="AlphaFoldDB" id="A0A7W1YFP9"/>
<organism evidence="2 3">
    <name type="scientific">Listeria rustica</name>
    <dbReference type="NCBI Taxonomy" id="2713503"/>
    <lineage>
        <taxon>Bacteria</taxon>
        <taxon>Bacillati</taxon>
        <taxon>Bacillota</taxon>
        <taxon>Bacilli</taxon>
        <taxon>Bacillales</taxon>
        <taxon>Listeriaceae</taxon>
        <taxon>Listeria</taxon>
    </lineage>
</organism>
<evidence type="ECO:0000256" key="1">
    <source>
        <dbReference type="SAM" id="Phobius"/>
    </source>
</evidence>
<dbReference type="EMBL" id="JABJVM010000005">
    <property type="protein sequence ID" value="MBA3925935.1"/>
    <property type="molecule type" value="Genomic_DNA"/>
</dbReference>
<comment type="caution">
    <text evidence="2">The sequence shown here is derived from an EMBL/GenBank/DDBJ whole genome shotgun (WGS) entry which is preliminary data.</text>
</comment>
<sequence length="91" mass="10447">MFITLLILYYAVINSIGFATMAIDKRKAIKHQWRIPEATLLLVAFLGGGIGSWIGMHTCHHKTHKWKFKIGVPFSIILHISAILYLMTYFK</sequence>
<dbReference type="InterPro" id="IPR012156">
    <property type="entry name" value="Cold_shock_CspA"/>
</dbReference>
<keyword evidence="3" id="KW-1185">Reference proteome</keyword>
<protein>
    <submittedName>
        <fullName evidence="2">DUF1294 domain-containing protein</fullName>
    </submittedName>
</protein>
<dbReference type="RefSeq" id="WP_181676145.1">
    <property type="nucleotide sequence ID" value="NZ_JABJVM010000005.1"/>
</dbReference>